<dbReference type="KEGG" id="atq:GH723_16405"/>
<organism evidence="2 3">
    <name type="scientific">Actinomarinicola tropica</name>
    <dbReference type="NCBI Taxonomy" id="2789776"/>
    <lineage>
        <taxon>Bacteria</taxon>
        <taxon>Bacillati</taxon>
        <taxon>Actinomycetota</taxon>
        <taxon>Acidimicrobiia</taxon>
        <taxon>Acidimicrobiales</taxon>
        <taxon>Iamiaceae</taxon>
        <taxon>Actinomarinicola</taxon>
    </lineage>
</organism>
<evidence type="ECO:0000313" key="3">
    <source>
        <dbReference type="Proteomes" id="UP000334019"/>
    </source>
</evidence>
<evidence type="ECO:0000313" key="2">
    <source>
        <dbReference type="EMBL" id="QGG97163.1"/>
    </source>
</evidence>
<feature type="region of interest" description="Disordered" evidence="1">
    <location>
        <begin position="128"/>
        <end position="156"/>
    </location>
</feature>
<dbReference type="AlphaFoldDB" id="A0A5Q2RMR7"/>
<evidence type="ECO:0000256" key="1">
    <source>
        <dbReference type="SAM" id="MobiDB-lite"/>
    </source>
</evidence>
<proteinExistence type="predicted"/>
<name>A0A5Q2RMR7_9ACTN</name>
<feature type="compositionally biased region" description="Basic and acidic residues" evidence="1">
    <location>
        <begin position="1"/>
        <end position="17"/>
    </location>
</feature>
<protein>
    <submittedName>
        <fullName evidence="2">Uncharacterized protein</fullName>
    </submittedName>
</protein>
<feature type="compositionally biased region" description="Basic and acidic residues" evidence="1">
    <location>
        <begin position="143"/>
        <end position="156"/>
    </location>
</feature>
<keyword evidence="3" id="KW-1185">Reference proteome</keyword>
<reference evidence="2 3" key="1">
    <citation type="submission" date="2019-11" db="EMBL/GenBank/DDBJ databases">
        <authorList>
            <person name="He Y."/>
        </authorList>
    </citation>
    <scope>NUCLEOTIDE SEQUENCE [LARGE SCALE GENOMIC DNA]</scope>
    <source>
        <strain evidence="2 3">SCSIO 58843</strain>
    </source>
</reference>
<feature type="region of interest" description="Disordered" evidence="1">
    <location>
        <begin position="1"/>
        <end position="21"/>
    </location>
</feature>
<dbReference type="EMBL" id="CP045851">
    <property type="protein sequence ID" value="QGG97163.1"/>
    <property type="molecule type" value="Genomic_DNA"/>
</dbReference>
<gene>
    <name evidence="2" type="ORF">GH723_16405</name>
</gene>
<accession>A0A5Q2RMR7</accession>
<sequence>MDRDDPPLSPSHDRPDGVDDATVEATGTLSEAHEYLIRARGHLYSFHQLMGRVDKLVGEAAEGLRDAGHDELSQFLEDEVVGRNAIDGRWTFQIVEEFDLCYYEPVTEAESRVRTELMGGRRHIFESELKDGRITPGRRGHERRPPRAHDPRIETE</sequence>
<dbReference type="Proteomes" id="UP000334019">
    <property type="component" value="Chromosome"/>
</dbReference>